<dbReference type="PANTHER" id="PTHR36529">
    <property type="entry name" value="SLL1095 PROTEIN"/>
    <property type="match status" value="1"/>
</dbReference>
<dbReference type="PANTHER" id="PTHR36529:SF1">
    <property type="entry name" value="GLYCOSYLTRANSFERASE"/>
    <property type="match status" value="1"/>
</dbReference>
<evidence type="ECO:0008006" key="2">
    <source>
        <dbReference type="Google" id="ProtNLM"/>
    </source>
</evidence>
<sequence length="227" mass="24818">MTDAGLAIFVKTPGYSPVKTRLAVECGDDYAEAWYTRAAAAVSAVARQAAERLGVHVYWAVAEPAALHERCWTGFDVLSQGEGGLGERMAKVHAELVARHGGGLLIGADTPQLSVELLAQAVHWIQAPTPRLVLGPALDGGFWLFGANVAPPLHAWTSVRYSEADTADRFIASIAPDGSWQQLPMLVDVDHRPDLRKVLEALQRLPQPTDEQRALARWMLEHEEVMR</sequence>
<dbReference type="Pfam" id="PF09837">
    <property type="entry name" value="DUF2064"/>
    <property type="match status" value="1"/>
</dbReference>
<accession>A0A6J4M9Z8</accession>
<organism evidence="1">
    <name type="scientific">uncultured Lysobacter sp</name>
    <dbReference type="NCBI Taxonomy" id="271060"/>
    <lineage>
        <taxon>Bacteria</taxon>
        <taxon>Pseudomonadati</taxon>
        <taxon>Pseudomonadota</taxon>
        <taxon>Gammaproteobacteria</taxon>
        <taxon>Lysobacterales</taxon>
        <taxon>Lysobacteraceae</taxon>
        <taxon>Lysobacter</taxon>
        <taxon>environmental samples</taxon>
    </lineage>
</organism>
<dbReference type="InterPro" id="IPR018641">
    <property type="entry name" value="Trfase_1_rSAM/seldom-assoc"/>
</dbReference>
<protein>
    <recommendedName>
        <fullName evidence="2">Glycosyltransferase</fullName>
    </recommendedName>
</protein>
<reference evidence="1" key="1">
    <citation type="submission" date="2020-02" db="EMBL/GenBank/DDBJ databases">
        <authorList>
            <person name="Meier V. D."/>
        </authorList>
    </citation>
    <scope>NUCLEOTIDE SEQUENCE</scope>
    <source>
        <strain evidence="1">AVDCRST_MAG71</strain>
    </source>
</reference>
<dbReference type="AlphaFoldDB" id="A0A6J4M9Z8"/>
<dbReference type="SUPFAM" id="SSF53448">
    <property type="entry name" value="Nucleotide-diphospho-sugar transferases"/>
    <property type="match status" value="1"/>
</dbReference>
<dbReference type="InterPro" id="IPR029044">
    <property type="entry name" value="Nucleotide-diphossugar_trans"/>
</dbReference>
<proteinExistence type="predicted"/>
<evidence type="ECO:0000313" key="1">
    <source>
        <dbReference type="EMBL" id="CAA9353569.1"/>
    </source>
</evidence>
<gene>
    <name evidence="1" type="ORF">AVDCRST_MAG71-2895</name>
</gene>
<name>A0A6J4M9Z8_9GAMM</name>
<dbReference type="EMBL" id="CADCUA010000691">
    <property type="protein sequence ID" value="CAA9353569.1"/>
    <property type="molecule type" value="Genomic_DNA"/>
</dbReference>
<dbReference type="Gene3D" id="3.90.550.10">
    <property type="entry name" value="Spore Coat Polysaccharide Biosynthesis Protein SpsA, Chain A"/>
    <property type="match status" value="1"/>
</dbReference>